<protein>
    <submittedName>
        <fullName evidence="1">Uncharacterized protein</fullName>
    </submittedName>
</protein>
<keyword evidence="2" id="KW-1185">Reference proteome</keyword>
<dbReference type="AlphaFoldDB" id="A0A2C9WL24"/>
<reference evidence="2" key="1">
    <citation type="journal article" date="2016" name="Nat. Biotechnol.">
        <title>Sequencing wild and cultivated cassava and related species reveals extensive interspecific hybridization and genetic diversity.</title>
        <authorList>
            <person name="Bredeson J.V."/>
            <person name="Lyons J.B."/>
            <person name="Prochnik S.E."/>
            <person name="Wu G.A."/>
            <person name="Ha C.M."/>
            <person name="Edsinger-Gonzales E."/>
            <person name="Grimwood J."/>
            <person name="Schmutz J."/>
            <person name="Rabbi I.Y."/>
            <person name="Egesi C."/>
            <person name="Nauluvula P."/>
            <person name="Lebot V."/>
            <person name="Ndunguru J."/>
            <person name="Mkamilo G."/>
            <person name="Bart R.S."/>
            <person name="Setter T.L."/>
            <person name="Gleadow R.M."/>
            <person name="Kulakow P."/>
            <person name="Ferguson M.E."/>
            <person name="Rounsley S."/>
            <person name="Rokhsar D.S."/>
        </authorList>
    </citation>
    <scope>NUCLEOTIDE SEQUENCE [LARGE SCALE GENOMIC DNA]</scope>
    <source>
        <strain evidence="2">cv. AM560-2</strain>
    </source>
</reference>
<proteinExistence type="predicted"/>
<accession>A0A2C9WL24</accession>
<dbReference type="Proteomes" id="UP000091857">
    <property type="component" value="Chromosome 1"/>
</dbReference>
<name>A0A2C9WL24_MANES</name>
<dbReference type="EMBL" id="CM004387">
    <property type="protein sequence ID" value="OAY61028.1"/>
    <property type="molecule type" value="Genomic_DNA"/>
</dbReference>
<gene>
    <name evidence="1" type="ORF">MANES_01G158400v8</name>
</gene>
<sequence>MPTATPTLQSSGFEYVNQSIFYDPLLGFFAFTSIPTSEFCGSSLLKLEAEKQDRRGGYL</sequence>
<dbReference type="Gramene" id="Manes.01G158400.1.v8.1">
    <property type="protein sequence ID" value="Manes.01G158400.1.v8.1.CDS"/>
    <property type="gene ID" value="Manes.01G158400.v8.1"/>
</dbReference>
<evidence type="ECO:0000313" key="2">
    <source>
        <dbReference type="Proteomes" id="UP000091857"/>
    </source>
</evidence>
<comment type="caution">
    <text evidence="1">The sequence shown here is derived from an EMBL/GenBank/DDBJ whole genome shotgun (WGS) entry which is preliminary data.</text>
</comment>
<organism evidence="1 2">
    <name type="scientific">Manihot esculenta</name>
    <name type="common">Cassava</name>
    <name type="synonym">Jatropha manihot</name>
    <dbReference type="NCBI Taxonomy" id="3983"/>
    <lineage>
        <taxon>Eukaryota</taxon>
        <taxon>Viridiplantae</taxon>
        <taxon>Streptophyta</taxon>
        <taxon>Embryophyta</taxon>
        <taxon>Tracheophyta</taxon>
        <taxon>Spermatophyta</taxon>
        <taxon>Magnoliopsida</taxon>
        <taxon>eudicotyledons</taxon>
        <taxon>Gunneridae</taxon>
        <taxon>Pentapetalae</taxon>
        <taxon>rosids</taxon>
        <taxon>fabids</taxon>
        <taxon>Malpighiales</taxon>
        <taxon>Euphorbiaceae</taxon>
        <taxon>Crotonoideae</taxon>
        <taxon>Manihoteae</taxon>
        <taxon>Manihot</taxon>
    </lineage>
</organism>
<evidence type="ECO:0000313" key="1">
    <source>
        <dbReference type="EMBL" id="OAY61028.1"/>
    </source>
</evidence>